<gene>
    <name evidence="4" type="ORF">CLV32_3516</name>
</gene>
<evidence type="ECO:0000313" key="5">
    <source>
        <dbReference type="Proteomes" id="UP000295499"/>
    </source>
</evidence>
<dbReference type="InterPro" id="IPR050640">
    <property type="entry name" value="Bact_2-comp_sensor_kinase"/>
</dbReference>
<name>A0A4R6IGI3_9SPHI</name>
<dbReference type="Gene3D" id="3.30.565.10">
    <property type="entry name" value="Histidine kinase-like ATPase, C-terminal domain"/>
    <property type="match status" value="1"/>
</dbReference>
<feature type="domain" description="Signal transduction histidine kinase internal region" evidence="3">
    <location>
        <begin position="153"/>
        <end position="232"/>
    </location>
</feature>
<feature type="transmembrane region" description="Helical" evidence="2">
    <location>
        <begin position="65"/>
        <end position="87"/>
    </location>
</feature>
<sequence>MPPLVKTLLICLLIGISFGGYLYFSYDPHWQRIVTSLISTMVIGSLMMTCVYQRRYFLWITAYQSLKILIMIILLCIAALLGTGFSLWSQTLLTPSGRFVLFSGSNIYVLNILIVLVTGLPIYVSEEAKENLNNRLINQQYRLLQLEKQQAEAELELLRAKVNPHFLYNVHNTIAGLIRTDASKAEEMILLLSKFFRFTINKTSTGLHSIEDELDIVHTYLQLQQIRYGNRLKYQINVEPEIVYQQIPSFILQPLVENAVKHGIEQSASQGLITVQITIDDQRMVLMVGDSGSDFPEVPGTGHGLSIIMNKLKLLYGNDYSLELINKPQKNVRIIIPHKN</sequence>
<dbReference type="GO" id="GO:0000155">
    <property type="term" value="F:phosphorelay sensor kinase activity"/>
    <property type="evidence" value="ECO:0007669"/>
    <property type="project" value="InterPro"/>
</dbReference>
<dbReference type="SUPFAM" id="SSF55874">
    <property type="entry name" value="ATPase domain of HSP90 chaperone/DNA topoisomerase II/histidine kinase"/>
    <property type="match status" value="1"/>
</dbReference>
<evidence type="ECO:0000256" key="2">
    <source>
        <dbReference type="SAM" id="Phobius"/>
    </source>
</evidence>
<keyword evidence="4" id="KW-0418">Kinase</keyword>
<organism evidence="4 5">
    <name type="scientific">Pedobacter duraquae</name>
    <dbReference type="NCBI Taxonomy" id="425511"/>
    <lineage>
        <taxon>Bacteria</taxon>
        <taxon>Pseudomonadati</taxon>
        <taxon>Bacteroidota</taxon>
        <taxon>Sphingobacteriia</taxon>
        <taxon>Sphingobacteriales</taxon>
        <taxon>Sphingobacteriaceae</taxon>
        <taxon>Pedobacter</taxon>
    </lineage>
</organism>
<evidence type="ECO:0000259" key="3">
    <source>
        <dbReference type="Pfam" id="PF06580"/>
    </source>
</evidence>
<reference evidence="4 5" key="1">
    <citation type="submission" date="2019-03" db="EMBL/GenBank/DDBJ databases">
        <title>Genomic Encyclopedia of Archaeal and Bacterial Type Strains, Phase II (KMG-II): from individual species to whole genera.</title>
        <authorList>
            <person name="Goeker M."/>
        </authorList>
    </citation>
    <scope>NUCLEOTIDE SEQUENCE [LARGE SCALE GENOMIC DNA]</scope>
    <source>
        <strain evidence="4 5">DSM 19034</strain>
    </source>
</reference>
<keyword evidence="2" id="KW-0812">Transmembrane</keyword>
<dbReference type="Pfam" id="PF06580">
    <property type="entry name" value="His_kinase"/>
    <property type="match status" value="1"/>
</dbReference>
<dbReference type="InterPro" id="IPR036890">
    <property type="entry name" value="HATPase_C_sf"/>
</dbReference>
<keyword evidence="5" id="KW-1185">Reference proteome</keyword>
<keyword evidence="4" id="KW-0808">Transferase</keyword>
<comment type="caution">
    <text evidence="4">The sequence shown here is derived from an EMBL/GenBank/DDBJ whole genome shotgun (WGS) entry which is preliminary data.</text>
</comment>
<feature type="transmembrane region" description="Helical" evidence="2">
    <location>
        <begin position="7"/>
        <end position="24"/>
    </location>
</feature>
<proteinExistence type="predicted"/>
<feature type="coiled-coil region" evidence="1">
    <location>
        <begin position="129"/>
        <end position="163"/>
    </location>
</feature>
<feature type="transmembrane region" description="Helical" evidence="2">
    <location>
        <begin position="107"/>
        <end position="125"/>
    </location>
</feature>
<dbReference type="GO" id="GO:0016020">
    <property type="term" value="C:membrane"/>
    <property type="evidence" value="ECO:0007669"/>
    <property type="project" value="InterPro"/>
</dbReference>
<keyword evidence="2" id="KW-0472">Membrane</keyword>
<evidence type="ECO:0000313" key="4">
    <source>
        <dbReference type="EMBL" id="TDO20881.1"/>
    </source>
</evidence>
<protein>
    <submittedName>
        <fullName evidence="4">Histidine kinase</fullName>
    </submittedName>
</protein>
<keyword evidence="1" id="KW-0175">Coiled coil</keyword>
<dbReference type="Proteomes" id="UP000295499">
    <property type="component" value="Unassembled WGS sequence"/>
</dbReference>
<dbReference type="EMBL" id="SNWM01000004">
    <property type="protein sequence ID" value="TDO20881.1"/>
    <property type="molecule type" value="Genomic_DNA"/>
</dbReference>
<accession>A0A4R6IGI3</accession>
<dbReference type="PANTHER" id="PTHR34220">
    <property type="entry name" value="SENSOR HISTIDINE KINASE YPDA"/>
    <property type="match status" value="1"/>
</dbReference>
<dbReference type="InterPro" id="IPR010559">
    <property type="entry name" value="Sig_transdc_His_kin_internal"/>
</dbReference>
<dbReference type="PANTHER" id="PTHR34220:SF7">
    <property type="entry name" value="SENSOR HISTIDINE KINASE YPDA"/>
    <property type="match status" value="1"/>
</dbReference>
<dbReference type="AlphaFoldDB" id="A0A4R6IGI3"/>
<evidence type="ECO:0000256" key="1">
    <source>
        <dbReference type="SAM" id="Coils"/>
    </source>
</evidence>
<feature type="transmembrane region" description="Helical" evidence="2">
    <location>
        <begin position="30"/>
        <end position="53"/>
    </location>
</feature>
<keyword evidence="2" id="KW-1133">Transmembrane helix</keyword>